<evidence type="ECO:0000313" key="3">
    <source>
        <dbReference type="Proteomes" id="UP000593567"/>
    </source>
</evidence>
<protein>
    <submittedName>
        <fullName evidence="2">Uncharacterized protein</fullName>
    </submittedName>
</protein>
<proteinExistence type="predicted"/>
<name>A0A7J7KCM2_BUGNE</name>
<keyword evidence="3" id="KW-1185">Reference proteome</keyword>
<feature type="transmembrane region" description="Helical" evidence="1">
    <location>
        <begin position="55"/>
        <end position="72"/>
    </location>
</feature>
<keyword evidence="1" id="KW-1133">Transmembrane helix</keyword>
<dbReference type="AlphaFoldDB" id="A0A7J7KCM2"/>
<comment type="caution">
    <text evidence="2">The sequence shown here is derived from an EMBL/GenBank/DDBJ whole genome shotgun (WGS) entry which is preliminary data.</text>
</comment>
<gene>
    <name evidence="2" type="ORF">EB796_005289</name>
</gene>
<evidence type="ECO:0000256" key="1">
    <source>
        <dbReference type="SAM" id="Phobius"/>
    </source>
</evidence>
<dbReference type="EMBL" id="VXIV02000730">
    <property type="protein sequence ID" value="KAF6036402.1"/>
    <property type="molecule type" value="Genomic_DNA"/>
</dbReference>
<organism evidence="2 3">
    <name type="scientific">Bugula neritina</name>
    <name type="common">Brown bryozoan</name>
    <name type="synonym">Sertularia neritina</name>
    <dbReference type="NCBI Taxonomy" id="10212"/>
    <lineage>
        <taxon>Eukaryota</taxon>
        <taxon>Metazoa</taxon>
        <taxon>Spiralia</taxon>
        <taxon>Lophotrochozoa</taxon>
        <taxon>Bryozoa</taxon>
        <taxon>Gymnolaemata</taxon>
        <taxon>Cheilostomatida</taxon>
        <taxon>Flustrina</taxon>
        <taxon>Buguloidea</taxon>
        <taxon>Bugulidae</taxon>
        <taxon>Bugula</taxon>
    </lineage>
</organism>
<accession>A0A7J7KCM2</accession>
<keyword evidence="1" id="KW-0472">Membrane</keyword>
<sequence length="80" mass="9340">MCNMYGTTTGKDVYNHLLKAPKDFNLSLEKMSGFHSDGAPAMTKKNRLIGFFRKLYPWDSFLCFLCITVSYIKKTWQHRP</sequence>
<keyword evidence="1" id="KW-0812">Transmembrane</keyword>
<dbReference type="Proteomes" id="UP000593567">
    <property type="component" value="Unassembled WGS sequence"/>
</dbReference>
<evidence type="ECO:0000313" key="2">
    <source>
        <dbReference type="EMBL" id="KAF6036402.1"/>
    </source>
</evidence>
<reference evidence="2" key="1">
    <citation type="submission" date="2020-06" db="EMBL/GenBank/DDBJ databases">
        <title>Draft genome of Bugula neritina, a colonial animal packing powerful symbionts and potential medicines.</title>
        <authorList>
            <person name="Rayko M."/>
        </authorList>
    </citation>
    <scope>NUCLEOTIDE SEQUENCE [LARGE SCALE GENOMIC DNA]</scope>
    <source>
        <strain evidence="2">Kwan_BN1</strain>
    </source>
</reference>